<name>A0ABM3ZXW6_ZIZJJ</name>
<evidence type="ECO:0000313" key="6">
    <source>
        <dbReference type="RefSeq" id="XP_060669319.1"/>
    </source>
</evidence>
<dbReference type="InterPro" id="IPR045055">
    <property type="entry name" value="DNA2/NAM7-like"/>
</dbReference>
<feature type="domain" description="DNA2/NAM7 helicase helicase" evidence="2">
    <location>
        <begin position="603"/>
        <end position="678"/>
    </location>
</feature>
<dbReference type="RefSeq" id="XP_060669320.1">
    <property type="nucleotide sequence ID" value="XM_060813337.1"/>
</dbReference>
<dbReference type="Pfam" id="PF13086">
    <property type="entry name" value="AAA_11"/>
    <property type="match status" value="2"/>
</dbReference>
<feature type="compositionally biased region" description="Basic residues" evidence="1">
    <location>
        <begin position="1117"/>
        <end position="1126"/>
    </location>
</feature>
<dbReference type="PANTHER" id="PTHR10887">
    <property type="entry name" value="DNA2/NAM7 HELICASE FAMILY"/>
    <property type="match status" value="1"/>
</dbReference>
<evidence type="ECO:0000259" key="2">
    <source>
        <dbReference type="Pfam" id="PF13086"/>
    </source>
</evidence>
<dbReference type="SUPFAM" id="SSF52540">
    <property type="entry name" value="P-loop containing nucleoside triphosphate hydrolases"/>
    <property type="match status" value="1"/>
</dbReference>
<dbReference type="CDD" id="cd18808">
    <property type="entry name" value="SF1_C_Upf1"/>
    <property type="match status" value="1"/>
</dbReference>
<feature type="region of interest" description="Disordered" evidence="1">
    <location>
        <begin position="1104"/>
        <end position="1126"/>
    </location>
</feature>
<dbReference type="Proteomes" id="UP001652623">
    <property type="component" value="Chromosome 12"/>
</dbReference>
<proteinExistence type="predicted"/>
<feature type="domain" description="DNA2/NAM7 helicase helicase" evidence="2">
    <location>
        <begin position="252"/>
        <end position="459"/>
    </location>
</feature>
<evidence type="ECO:0000259" key="4">
    <source>
        <dbReference type="Pfam" id="PF20073"/>
    </source>
</evidence>
<dbReference type="PANTHER" id="PTHR10887:SF522">
    <property type="entry name" value="P-LOOP CONTAINING NUCLEOSIDE TRIPHOSPHATE HYDROLASES SUPERFAMILY PROTEIN"/>
    <property type="match status" value="1"/>
</dbReference>
<protein>
    <submittedName>
        <fullName evidence="6 7">Uncharacterized protein LOC132800210 isoform X1</fullName>
    </submittedName>
</protein>
<evidence type="ECO:0000256" key="1">
    <source>
        <dbReference type="SAM" id="MobiDB-lite"/>
    </source>
</evidence>
<dbReference type="InterPro" id="IPR041679">
    <property type="entry name" value="DNA2/NAM7-like_C"/>
</dbReference>
<sequence length="1126" mass="129246">MNKTNAKMQTVGPGGSLVDLVFSWSIQDVLNKDIYKGQVQKIPMTFSSKTEYLNSFIPPFLEELHTYLMSNMTVLDQAPLCEIKSVEKDKDYKLPKDLLYDVTVEKGKYEPEFGDLFAITDVRPKYAGDLDRPQRPYLIAHVQGIYTDEAGIPVAYSILSSKPVLDEYSLDVEMNTENRTRITLFAVKLINLKTNVRIWNALNRVQDEQSVDILQKVLQPETMDAENCIVCHFTKSNNSYLDVRTRISSSDLNEFQKAVVLRCIGTRECDHQNSFKLIWGPPGTGKTKTLGFLLHSLLTMKCRTLTCAPTNIAVLEVTRRLMNNVTESLEDHTYGLGDIVLLGNKKRMNIDDHDELFDIFLDNRADILDKCFNPLSGWTSSLNSMICLLKDPEEQYQLYLKQREEEDDEEDDANFADEEENFKTENGKNINNNQEEDVGDELSKVKQRKKVWNKVIVQILKENKSKKKPKNILSMQKQNQSNHNGKKCDPPLSFEEFVKSRYDCIGERLCLWIESLYTHLPTSFISLEVARKMIKARESLRSFVALLQNVTSGVLKEVFNEDVMFNISSTDCLDLVMFNTSRINCLALLLSLPQSFNIPFFEKKWEVKRFCLENTLLIFCTVSSSSKLYATAPFELLVIDEAAQLKECESAIPLQLPGIRHAILIGDERQLPAMVESKISERVELGRSLFERFALQGYKKHLLSVQHRMHPSISLFPNREFYGGQILDGQNVQERSYSRRFLQDKMYGCYSFINVAQGKEDFDERHSRRNMVEVAVVSEIVECLYKGFVQTKNKVRVGVISPYKAQVFAIKKKMDKYCKDLHRGFSVSVRTVDGFQGGEEDVIIISTVRCNGIGSVGFLSNRQRANVALTRARYCLWILGNEGTLVNSNSIWKKVVNDAKDRGCFHNAHEKKNLAHAITDSLIDLNQLNVLTNMNSLLFKEARWKVCFNDAFWKSLARFKNNELFKKVLSLLENLSCGQRQHDECRNVIGHDRTCSHLLECYRVDNQLHLAWFIDIAPMDNSHYYTQVVKVWDILPLSAVQKLADQLDVMFGNYTVDKMNRCKHKFTEGNLVVPMKWPMDSSSQSLTNSLASLSLREGYKAYPTNYKNHSKPQTGKSGRRRNWAFK</sequence>
<dbReference type="InterPro" id="IPR045529">
    <property type="entry name" value="DUF6469"/>
</dbReference>
<dbReference type="Gene3D" id="3.40.50.300">
    <property type="entry name" value="P-loop containing nucleotide triphosphate hydrolases"/>
    <property type="match status" value="2"/>
</dbReference>
<dbReference type="GeneID" id="132800210"/>
<reference evidence="6 7" key="1">
    <citation type="submission" date="2025-05" db="UniProtKB">
        <authorList>
            <consortium name="RefSeq"/>
        </authorList>
    </citation>
    <scope>IDENTIFICATION</scope>
    <source>
        <tissue evidence="6 7">Seedling</tissue>
    </source>
</reference>
<feature type="region of interest" description="Disordered" evidence="1">
    <location>
        <begin position="467"/>
        <end position="487"/>
    </location>
</feature>
<dbReference type="InterPro" id="IPR027417">
    <property type="entry name" value="P-loop_NTPase"/>
</dbReference>
<dbReference type="RefSeq" id="XP_060669319.1">
    <property type="nucleotide sequence ID" value="XM_060813336.1"/>
</dbReference>
<feature type="domain" description="DNA2/NAM7 helicase-like C-terminal" evidence="3">
    <location>
        <begin position="685"/>
        <end position="882"/>
    </location>
</feature>
<dbReference type="Pfam" id="PF13087">
    <property type="entry name" value="AAA_12"/>
    <property type="match status" value="1"/>
</dbReference>
<feature type="compositionally biased region" description="Polar residues" evidence="1">
    <location>
        <begin position="1105"/>
        <end position="1116"/>
    </location>
</feature>
<keyword evidence="5" id="KW-1185">Reference proteome</keyword>
<evidence type="ECO:0000313" key="5">
    <source>
        <dbReference type="Proteomes" id="UP001652623"/>
    </source>
</evidence>
<dbReference type="Pfam" id="PF20073">
    <property type="entry name" value="DUF6469"/>
    <property type="match status" value="1"/>
</dbReference>
<feature type="domain" description="DUF6469" evidence="4">
    <location>
        <begin position="106"/>
        <end position="204"/>
    </location>
</feature>
<gene>
    <name evidence="6 7" type="primary">LOC132800210</name>
</gene>
<evidence type="ECO:0000259" key="3">
    <source>
        <dbReference type="Pfam" id="PF13087"/>
    </source>
</evidence>
<organism evidence="5 6">
    <name type="scientific">Ziziphus jujuba</name>
    <name type="common">Chinese jujube</name>
    <name type="synonym">Ziziphus sativa</name>
    <dbReference type="NCBI Taxonomy" id="326968"/>
    <lineage>
        <taxon>Eukaryota</taxon>
        <taxon>Viridiplantae</taxon>
        <taxon>Streptophyta</taxon>
        <taxon>Embryophyta</taxon>
        <taxon>Tracheophyta</taxon>
        <taxon>Spermatophyta</taxon>
        <taxon>Magnoliopsida</taxon>
        <taxon>eudicotyledons</taxon>
        <taxon>Gunneridae</taxon>
        <taxon>Pentapetalae</taxon>
        <taxon>rosids</taxon>
        <taxon>fabids</taxon>
        <taxon>Rosales</taxon>
        <taxon>Rhamnaceae</taxon>
        <taxon>Paliureae</taxon>
        <taxon>Ziziphus</taxon>
    </lineage>
</organism>
<evidence type="ECO:0000313" key="7">
    <source>
        <dbReference type="RefSeq" id="XP_060669320.1"/>
    </source>
</evidence>
<feature type="region of interest" description="Disordered" evidence="1">
    <location>
        <begin position="419"/>
        <end position="442"/>
    </location>
</feature>
<dbReference type="InterPro" id="IPR041677">
    <property type="entry name" value="DNA2/NAM7_AAA_11"/>
</dbReference>
<accession>A0ABM3ZXW6</accession>
<dbReference type="InterPro" id="IPR047187">
    <property type="entry name" value="SF1_C_Upf1"/>
</dbReference>